<dbReference type="InterPro" id="IPR001764">
    <property type="entry name" value="Glyco_hydro_3_N"/>
</dbReference>
<proteinExistence type="inferred from homology"/>
<evidence type="ECO:0000256" key="2">
    <source>
        <dbReference type="ARBA" id="ARBA00022801"/>
    </source>
</evidence>
<dbReference type="InterPro" id="IPR017853">
    <property type="entry name" value="GH"/>
</dbReference>
<dbReference type="Gene3D" id="3.20.20.300">
    <property type="entry name" value="Glycoside hydrolase, family 3, N-terminal domain"/>
    <property type="match status" value="1"/>
</dbReference>
<dbReference type="InterPro" id="IPR036962">
    <property type="entry name" value="Glyco_hydro_3_N_sf"/>
</dbReference>
<name>A0A8J3VTT6_9ACTN</name>
<dbReference type="Proteomes" id="UP000642748">
    <property type="component" value="Unassembled WGS sequence"/>
</dbReference>
<sequence length="491" mass="52058">MTKLETLAHGVLFPSIGRPVLPRWLAPRVDAGLGGVVLYGRDIRSREQVAQLTSALHALRDHVIIATDEEGGDVTRLEGHGGTSVPGNYALGRIDDLDATRAAAEQIGLSLVDAGIDWDLAPAVDAISNPLTPNAMRTFGEDRARVSAHSAAWVEGLQATGVSACAKHFPGHGRSGTDAHLGTPAVDLSRDELVGWYLDPFRAAAAAGVDGIMVSHVRLPQLDEKYPTSISRAAVTGLLREEIGYDGVVISDALEMRGVLDVAPLAESVVLALAAGIDALCLGAASYDEDVEIAVRAISAAVADGRLDIERLEQANARIARLGRRERQATGRRDDAVGRELALRARRVSGDTALRGRHVLVIRLEQEHSPAVGGHGGALEELLDAAGYECETVAISGGTYNGENMVTSEIGLFTGEFGDDAEVVLLVRSPHRHEWQQRLSAELIKRHPSIVVVDMGAAGVDFSAARGWVRTFGASRACSEAAIDALVAPRR</sequence>
<dbReference type="GO" id="GO:0005975">
    <property type="term" value="P:carbohydrate metabolic process"/>
    <property type="evidence" value="ECO:0007669"/>
    <property type="project" value="InterPro"/>
</dbReference>
<keyword evidence="6" id="KW-1185">Reference proteome</keyword>
<dbReference type="SUPFAM" id="SSF51445">
    <property type="entry name" value="(Trans)glycosidases"/>
    <property type="match status" value="1"/>
</dbReference>
<accession>A0A8J3VTT6</accession>
<dbReference type="InterPro" id="IPR050226">
    <property type="entry name" value="NagZ_Beta-hexosaminidase"/>
</dbReference>
<dbReference type="PANTHER" id="PTHR30480:SF16">
    <property type="entry name" value="GLYCOSIDE HYDROLASE FAMILY 3 DOMAIN PROTEIN"/>
    <property type="match status" value="1"/>
</dbReference>
<dbReference type="AlphaFoldDB" id="A0A8J3VTT6"/>
<reference evidence="5" key="1">
    <citation type="submission" date="2021-01" db="EMBL/GenBank/DDBJ databases">
        <title>Whole genome shotgun sequence of Rugosimonospora africana NBRC 104875.</title>
        <authorList>
            <person name="Komaki H."/>
            <person name="Tamura T."/>
        </authorList>
    </citation>
    <scope>NUCLEOTIDE SEQUENCE</scope>
    <source>
        <strain evidence="5">NBRC 104875</strain>
    </source>
</reference>
<dbReference type="GO" id="GO:0009254">
    <property type="term" value="P:peptidoglycan turnover"/>
    <property type="evidence" value="ECO:0007669"/>
    <property type="project" value="TreeGrafter"/>
</dbReference>
<evidence type="ECO:0000259" key="4">
    <source>
        <dbReference type="Pfam" id="PF00933"/>
    </source>
</evidence>
<comment type="caution">
    <text evidence="5">The sequence shown here is derived from an EMBL/GenBank/DDBJ whole genome shotgun (WGS) entry which is preliminary data.</text>
</comment>
<evidence type="ECO:0000313" key="5">
    <source>
        <dbReference type="EMBL" id="GIH18520.1"/>
    </source>
</evidence>
<dbReference type="EMBL" id="BONZ01000067">
    <property type="protein sequence ID" value="GIH18520.1"/>
    <property type="molecule type" value="Genomic_DNA"/>
</dbReference>
<organism evidence="5 6">
    <name type="scientific">Rugosimonospora africana</name>
    <dbReference type="NCBI Taxonomy" id="556532"/>
    <lineage>
        <taxon>Bacteria</taxon>
        <taxon>Bacillati</taxon>
        <taxon>Actinomycetota</taxon>
        <taxon>Actinomycetes</taxon>
        <taxon>Micromonosporales</taxon>
        <taxon>Micromonosporaceae</taxon>
        <taxon>Rugosimonospora</taxon>
    </lineage>
</organism>
<dbReference type="GO" id="GO:0004553">
    <property type="term" value="F:hydrolase activity, hydrolyzing O-glycosyl compounds"/>
    <property type="evidence" value="ECO:0007669"/>
    <property type="project" value="InterPro"/>
</dbReference>
<keyword evidence="3" id="KW-0326">Glycosidase</keyword>
<dbReference type="PANTHER" id="PTHR30480">
    <property type="entry name" value="BETA-HEXOSAMINIDASE-RELATED"/>
    <property type="match status" value="1"/>
</dbReference>
<protein>
    <submittedName>
        <fullName evidence="5">Sugar hydrolase</fullName>
    </submittedName>
</protein>
<evidence type="ECO:0000256" key="3">
    <source>
        <dbReference type="ARBA" id="ARBA00023295"/>
    </source>
</evidence>
<evidence type="ECO:0000256" key="1">
    <source>
        <dbReference type="ARBA" id="ARBA00005336"/>
    </source>
</evidence>
<comment type="similarity">
    <text evidence="1">Belongs to the glycosyl hydrolase 3 family.</text>
</comment>
<dbReference type="Pfam" id="PF00933">
    <property type="entry name" value="Glyco_hydro_3"/>
    <property type="match status" value="1"/>
</dbReference>
<evidence type="ECO:0000313" key="6">
    <source>
        <dbReference type="Proteomes" id="UP000642748"/>
    </source>
</evidence>
<gene>
    <name evidence="5" type="ORF">Raf01_66920</name>
</gene>
<keyword evidence="2 5" id="KW-0378">Hydrolase</keyword>
<dbReference type="RefSeq" id="WP_203922021.1">
    <property type="nucleotide sequence ID" value="NZ_BONZ01000067.1"/>
</dbReference>
<feature type="domain" description="Glycoside hydrolase family 3 N-terminal" evidence="4">
    <location>
        <begin position="31"/>
        <end position="322"/>
    </location>
</feature>